<comment type="caution">
    <text evidence="1">The sequence shown here is derived from an EMBL/GenBank/DDBJ whole genome shotgun (WGS) entry which is preliminary data.</text>
</comment>
<dbReference type="Proteomes" id="UP000289340">
    <property type="component" value="Chromosome 12"/>
</dbReference>
<name>A0A445HN08_GLYSO</name>
<gene>
    <name evidence="1" type="ORF">D0Y65_033655</name>
</gene>
<organism evidence="1 2">
    <name type="scientific">Glycine soja</name>
    <name type="common">Wild soybean</name>
    <dbReference type="NCBI Taxonomy" id="3848"/>
    <lineage>
        <taxon>Eukaryota</taxon>
        <taxon>Viridiplantae</taxon>
        <taxon>Streptophyta</taxon>
        <taxon>Embryophyta</taxon>
        <taxon>Tracheophyta</taxon>
        <taxon>Spermatophyta</taxon>
        <taxon>Magnoliopsida</taxon>
        <taxon>eudicotyledons</taxon>
        <taxon>Gunneridae</taxon>
        <taxon>Pentapetalae</taxon>
        <taxon>rosids</taxon>
        <taxon>fabids</taxon>
        <taxon>Fabales</taxon>
        <taxon>Fabaceae</taxon>
        <taxon>Papilionoideae</taxon>
        <taxon>50 kb inversion clade</taxon>
        <taxon>NPAAA clade</taxon>
        <taxon>indigoferoid/millettioid clade</taxon>
        <taxon>Phaseoleae</taxon>
        <taxon>Glycine</taxon>
        <taxon>Glycine subgen. Soja</taxon>
    </lineage>
</organism>
<reference evidence="1 2" key="1">
    <citation type="submission" date="2018-09" db="EMBL/GenBank/DDBJ databases">
        <title>A high-quality reference genome of wild soybean provides a powerful tool to mine soybean genomes.</title>
        <authorList>
            <person name="Xie M."/>
            <person name="Chung C.Y.L."/>
            <person name="Li M.-W."/>
            <person name="Wong F.-L."/>
            <person name="Chan T.-F."/>
            <person name="Lam H.-M."/>
        </authorList>
    </citation>
    <scope>NUCLEOTIDE SEQUENCE [LARGE SCALE GENOMIC DNA]</scope>
    <source>
        <strain evidence="2">cv. W05</strain>
        <tissue evidence="1">Hypocotyl of etiolated seedlings</tissue>
    </source>
</reference>
<evidence type="ECO:0000313" key="2">
    <source>
        <dbReference type="Proteomes" id="UP000289340"/>
    </source>
</evidence>
<accession>A0A445HN08</accession>
<evidence type="ECO:0000313" key="1">
    <source>
        <dbReference type="EMBL" id="RZB74815.1"/>
    </source>
</evidence>
<sequence length="74" mass="8397">MHVCILKDAYILNINKVHAVMCSFCLQLITLQLVTTYVCLPTSLKASSFHLALLLKEAGSGLFVYLRKNFFILY</sequence>
<dbReference type="AlphaFoldDB" id="A0A445HN08"/>
<dbReference type="EMBL" id="QZWG01000012">
    <property type="protein sequence ID" value="RZB74815.1"/>
    <property type="molecule type" value="Genomic_DNA"/>
</dbReference>
<protein>
    <submittedName>
        <fullName evidence="1">Uncharacterized protein</fullName>
    </submittedName>
</protein>
<keyword evidence="2" id="KW-1185">Reference proteome</keyword>
<proteinExistence type="predicted"/>